<evidence type="ECO:0000256" key="2">
    <source>
        <dbReference type="ARBA" id="ARBA00022898"/>
    </source>
</evidence>
<dbReference type="RefSeq" id="WP_005464522.1">
    <property type="nucleotide sequence ID" value="NZ_CM001484.1"/>
</dbReference>
<dbReference type="InterPro" id="IPR015421">
    <property type="entry name" value="PyrdxlP-dep_Trfase_major"/>
</dbReference>
<proteinExistence type="inferred from homology"/>
<dbReference type="Gene3D" id="3.40.640.10">
    <property type="entry name" value="Type I PLP-dependent aspartate aminotransferase-like (Major domain)"/>
    <property type="match status" value="1"/>
</dbReference>
<gene>
    <name evidence="6" type="ORF">SacglDRAFT_02243</name>
</gene>
<dbReference type="PROSITE" id="PS00595">
    <property type="entry name" value="AA_TRANSFER_CLASS_5"/>
    <property type="match status" value="1"/>
</dbReference>
<dbReference type="SUPFAM" id="SSF53383">
    <property type="entry name" value="PLP-dependent transferases"/>
    <property type="match status" value="1"/>
</dbReference>
<keyword evidence="2" id="KW-0663">Pyridoxal phosphate</keyword>
<dbReference type="InterPro" id="IPR020578">
    <property type="entry name" value="Aminotrans_V_PyrdxlP_BS"/>
</dbReference>
<dbReference type="PANTHER" id="PTHR43586:SF24">
    <property type="entry name" value="BLR4730 PROTEIN"/>
    <property type="match status" value="1"/>
</dbReference>
<reference evidence="7" key="2">
    <citation type="submission" date="2012-01" db="EMBL/GenBank/DDBJ databases">
        <title>Noncontiguous Finished sequence of chromosome of Saccharomonospora glauca K62.</title>
        <authorList>
            <consortium name="US DOE Joint Genome Institute"/>
            <person name="Lucas S."/>
            <person name="Han J."/>
            <person name="Lapidus A."/>
            <person name="Cheng J.-F."/>
            <person name="Goodwin L."/>
            <person name="Pitluck S."/>
            <person name="Peters L."/>
            <person name="Mikhailova N."/>
            <person name="Held B."/>
            <person name="Detter J.C."/>
            <person name="Han C."/>
            <person name="Tapia R."/>
            <person name="Land M."/>
            <person name="Hauser L."/>
            <person name="Kyrpides N."/>
            <person name="Ivanova N."/>
            <person name="Pagani I."/>
            <person name="Brambilla E.-M."/>
            <person name="Klenk H.-P."/>
            <person name="Woyke T."/>
        </authorList>
    </citation>
    <scope>NUCLEOTIDE SEQUENCE [LARGE SCALE GENOMIC DNA]</scope>
    <source>
        <strain evidence="7">K62</strain>
    </source>
</reference>
<sequence>MCGGRMELADPNTGGDPAACFDIERARAETAGCGGVIHLNNAGSALMPRPVLSRVMRHLELEAHVGGYEAAELAVADVRRIYESAATLLGCLPSEIALTENASRAWQLAVQSVPLSPGDRVVIGVAEYVSNKLVLDAVSTTTGAEVVVVPDDEHGRFDVEFLRTVLDERTKLVAVTHVPVYGGPVNPVHEVGRLLRDAPVLYLVDACQTVGQLRVDVSDIGCDLLTTAGRKYLRGPRGTGLLYARSSSMSALRNVCLDTRGLRWFGNGEVGVRRDAKLFEAWEASFATRLGLGAAIDYALSWGIDAIWQRIRSLSARLTERLGYVPGVLLPDSGVEGCGLVRFRLPGNDPHRIRRELRRAGINVSVSERELAPLAPTQREETAQLRASVHYYNTEDEIDRFGDVLELLLKNNA</sequence>
<dbReference type="EMBL" id="CM001484">
    <property type="protein sequence ID" value="EIE99142.1"/>
    <property type="molecule type" value="Genomic_DNA"/>
</dbReference>
<dbReference type="HOGENOM" id="CLU_003433_2_1_11"/>
<reference evidence="6 7" key="1">
    <citation type="submission" date="2011-09" db="EMBL/GenBank/DDBJ databases">
        <authorList>
            <consortium name="US DOE Joint Genome Institute (JGI-PGF)"/>
            <person name="Lucas S."/>
            <person name="Han J."/>
            <person name="Lapidus A."/>
            <person name="Cheng J.-F."/>
            <person name="Goodwin L."/>
            <person name="Pitluck S."/>
            <person name="Peters L."/>
            <person name="Land M.L."/>
            <person name="Hauser L."/>
            <person name="Brambilla E."/>
            <person name="Klenk H.-P."/>
            <person name="Woyke T.J."/>
        </authorList>
    </citation>
    <scope>NUCLEOTIDE SEQUENCE [LARGE SCALE GENOMIC DNA]</scope>
    <source>
        <strain evidence="6 7">K62</strain>
    </source>
</reference>
<feature type="domain" description="Aminotransferase class V" evidence="5">
    <location>
        <begin position="37"/>
        <end position="401"/>
    </location>
</feature>
<evidence type="ECO:0000259" key="5">
    <source>
        <dbReference type="Pfam" id="PF00266"/>
    </source>
</evidence>
<dbReference type="InterPro" id="IPR015424">
    <property type="entry name" value="PyrdxlP-dep_Trfase"/>
</dbReference>
<dbReference type="Pfam" id="PF00266">
    <property type="entry name" value="Aminotran_5"/>
    <property type="match status" value="1"/>
</dbReference>
<name>I1D2G8_9PSEU</name>
<keyword evidence="6" id="KW-0456">Lyase</keyword>
<dbReference type="InterPro" id="IPR000192">
    <property type="entry name" value="Aminotrans_V_dom"/>
</dbReference>
<accession>I1D2G8</accession>
<comment type="cofactor">
    <cofactor evidence="1 4">
        <name>pyridoxal 5'-phosphate</name>
        <dbReference type="ChEBI" id="CHEBI:597326"/>
    </cofactor>
</comment>
<comment type="similarity">
    <text evidence="3">Belongs to the class-V pyridoxal-phosphate-dependent aminotransferase family.</text>
</comment>
<dbReference type="eggNOG" id="COG0520">
    <property type="taxonomic scope" value="Bacteria"/>
</dbReference>
<dbReference type="AlphaFoldDB" id="I1D2G8"/>
<dbReference type="Gene3D" id="3.90.1150.10">
    <property type="entry name" value="Aspartate Aminotransferase, domain 1"/>
    <property type="match status" value="1"/>
</dbReference>
<dbReference type="STRING" id="928724.SacglDRAFT_02243"/>
<dbReference type="PANTHER" id="PTHR43586">
    <property type="entry name" value="CYSTEINE DESULFURASE"/>
    <property type="match status" value="1"/>
</dbReference>
<evidence type="ECO:0000313" key="7">
    <source>
        <dbReference type="Proteomes" id="UP000005087"/>
    </source>
</evidence>
<keyword evidence="7" id="KW-1185">Reference proteome</keyword>
<dbReference type="Proteomes" id="UP000005087">
    <property type="component" value="Chromosome"/>
</dbReference>
<organism evidence="6 7">
    <name type="scientific">Saccharomonospora glauca K62</name>
    <dbReference type="NCBI Taxonomy" id="928724"/>
    <lineage>
        <taxon>Bacteria</taxon>
        <taxon>Bacillati</taxon>
        <taxon>Actinomycetota</taxon>
        <taxon>Actinomycetes</taxon>
        <taxon>Pseudonocardiales</taxon>
        <taxon>Pseudonocardiaceae</taxon>
        <taxon>Saccharomonospora</taxon>
    </lineage>
</organism>
<evidence type="ECO:0000256" key="3">
    <source>
        <dbReference type="RuleBase" id="RU004075"/>
    </source>
</evidence>
<dbReference type="InterPro" id="IPR015422">
    <property type="entry name" value="PyrdxlP-dep_Trfase_small"/>
</dbReference>
<evidence type="ECO:0000256" key="1">
    <source>
        <dbReference type="ARBA" id="ARBA00001933"/>
    </source>
</evidence>
<dbReference type="GO" id="GO:0016829">
    <property type="term" value="F:lyase activity"/>
    <property type="evidence" value="ECO:0007669"/>
    <property type="project" value="UniProtKB-KW"/>
</dbReference>
<evidence type="ECO:0000313" key="6">
    <source>
        <dbReference type="EMBL" id="EIE99142.1"/>
    </source>
</evidence>
<evidence type="ECO:0000256" key="4">
    <source>
        <dbReference type="RuleBase" id="RU004504"/>
    </source>
</evidence>
<protein>
    <submittedName>
        <fullName evidence="6">Selenocysteine lyase</fullName>
    </submittedName>
</protein>